<dbReference type="AlphaFoldDB" id="A0A979FUI5"/>
<accession>A0A979FUI5</accession>
<dbReference type="PANTHER" id="PTHR21696:SF2">
    <property type="entry name" value="PROTEIN UNC-79 HOMOLOG"/>
    <property type="match status" value="1"/>
</dbReference>
<reference evidence="3" key="1">
    <citation type="submission" date="2025-08" db="UniProtKB">
        <authorList>
            <consortium name="RefSeq"/>
        </authorList>
    </citation>
    <scope>IDENTIFICATION</scope>
    <source>
        <tissue evidence="3">Whole organism</tissue>
    </source>
</reference>
<dbReference type="GeneID" id="125179313"/>
<dbReference type="PANTHER" id="PTHR21696">
    <property type="entry name" value="PROTEIN UNC-79 HOMOLOG"/>
    <property type="match status" value="1"/>
</dbReference>
<feature type="signal peptide" evidence="1">
    <location>
        <begin position="1"/>
        <end position="18"/>
    </location>
</feature>
<keyword evidence="2" id="KW-1185">Reference proteome</keyword>
<evidence type="ECO:0000256" key="1">
    <source>
        <dbReference type="SAM" id="SignalP"/>
    </source>
</evidence>
<protein>
    <submittedName>
        <fullName evidence="3">Protein unc-79 homolog</fullName>
    </submittedName>
</protein>
<proteinExistence type="predicted"/>
<dbReference type="KEGG" id="hazt:125179313"/>
<keyword evidence="1" id="KW-0732">Signal</keyword>
<evidence type="ECO:0000313" key="3">
    <source>
        <dbReference type="RefSeq" id="XP_047740889.1"/>
    </source>
</evidence>
<dbReference type="InterPro" id="IPR024855">
    <property type="entry name" value="UNC79"/>
</dbReference>
<dbReference type="OrthoDB" id="6270916at2759"/>
<feature type="chain" id="PRO_5037654287" evidence="1">
    <location>
        <begin position="19"/>
        <end position="207"/>
    </location>
</feature>
<sequence length="207" mass="23987">MWSLIGSEWSHVAEVCVALLMHFIALPDGPDVFWKLCETNFNHTDWKFDWVILDRPMIIQTFHQLSSSLPDRRILTWEFFYNRFEGLYLESQVTLENRGDLYQKPRDLRNVIINSENLHRKYSRAQEALNLVQSSSTKTLCSSLGPKCPYKRTMSAPANMLNKLDKPADVAKPVIAPASTPKERERSYCRQYSVPLLKHRSSKIVLG</sequence>
<gene>
    <name evidence="3" type="primary">LOC125179313</name>
</gene>
<dbReference type="Proteomes" id="UP000694843">
    <property type="component" value="Unplaced"/>
</dbReference>
<name>A0A979FUI5_HYAAZ</name>
<organism evidence="2 3">
    <name type="scientific">Hyalella azteca</name>
    <name type="common">Amphipod</name>
    <dbReference type="NCBI Taxonomy" id="294128"/>
    <lineage>
        <taxon>Eukaryota</taxon>
        <taxon>Metazoa</taxon>
        <taxon>Ecdysozoa</taxon>
        <taxon>Arthropoda</taxon>
        <taxon>Crustacea</taxon>
        <taxon>Multicrustacea</taxon>
        <taxon>Malacostraca</taxon>
        <taxon>Eumalacostraca</taxon>
        <taxon>Peracarida</taxon>
        <taxon>Amphipoda</taxon>
        <taxon>Senticaudata</taxon>
        <taxon>Talitrida</taxon>
        <taxon>Talitroidea</taxon>
        <taxon>Hyalellidae</taxon>
        <taxon>Hyalella</taxon>
    </lineage>
</organism>
<evidence type="ECO:0000313" key="2">
    <source>
        <dbReference type="Proteomes" id="UP000694843"/>
    </source>
</evidence>
<dbReference type="RefSeq" id="XP_047740889.1">
    <property type="nucleotide sequence ID" value="XM_047884933.1"/>
</dbReference>